<comment type="caution">
    <text evidence="3">The sequence shown here is derived from an EMBL/GenBank/DDBJ whole genome shotgun (WGS) entry which is preliminary data.</text>
</comment>
<organism evidence="3 4">
    <name type="scientific">Alkaliphilus flagellatus</name>
    <dbReference type="NCBI Taxonomy" id="2841507"/>
    <lineage>
        <taxon>Bacteria</taxon>
        <taxon>Bacillati</taxon>
        <taxon>Bacillota</taxon>
        <taxon>Clostridia</taxon>
        <taxon>Peptostreptococcales</taxon>
        <taxon>Natronincolaceae</taxon>
        <taxon>Alkaliphilus</taxon>
    </lineage>
</organism>
<keyword evidence="4" id="KW-1185">Reference proteome</keyword>
<keyword evidence="2" id="KW-0472">Membrane</keyword>
<keyword evidence="2" id="KW-0812">Transmembrane</keyword>
<dbReference type="PROSITE" id="PS50005">
    <property type="entry name" value="TPR"/>
    <property type="match status" value="1"/>
</dbReference>
<reference evidence="3 4" key="1">
    <citation type="submission" date="2021-06" db="EMBL/GenBank/DDBJ databases">
        <authorList>
            <person name="Sun Q."/>
            <person name="Li D."/>
        </authorList>
    </citation>
    <scope>NUCLEOTIDE SEQUENCE [LARGE SCALE GENOMIC DNA]</scope>
    <source>
        <strain evidence="3 4">MSJ-5</strain>
    </source>
</reference>
<keyword evidence="1" id="KW-0802">TPR repeat</keyword>
<dbReference type="RefSeq" id="WP_216415425.1">
    <property type="nucleotide sequence ID" value="NZ_JAHLQK010000002.1"/>
</dbReference>
<gene>
    <name evidence="3" type="ORF">KQI88_05865</name>
</gene>
<name>A0ABS6G0C1_9FIRM</name>
<evidence type="ECO:0000256" key="1">
    <source>
        <dbReference type="PROSITE-ProRule" id="PRU00339"/>
    </source>
</evidence>
<proteinExistence type="predicted"/>
<dbReference type="Proteomes" id="UP000779508">
    <property type="component" value="Unassembled WGS sequence"/>
</dbReference>
<evidence type="ECO:0000256" key="2">
    <source>
        <dbReference type="SAM" id="Phobius"/>
    </source>
</evidence>
<dbReference type="EMBL" id="JAHLQK010000002">
    <property type="protein sequence ID" value="MBU5675935.1"/>
    <property type="molecule type" value="Genomic_DNA"/>
</dbReference>
<dbReference type="InterPro" id="IPR019734">
    <property type="entry name" value="TPR_rpt"/>
</dbReference>
<feature type="transmembrane region" description="Helical" evidence="2">
    <location>
        <begin position="12"/>
        <end position="30"/>
    </location>
</feature>
<protein>
    <recommendedName>
        <fullName evidence="5">Tetratricopeptide repeat protein</fullName>
    </recommendedName>
</protein>
<sequence length="524" mass="60285">MKKVIRLKVKHIVLISSITFFAAMIIYSLIPSIMLKIGDRFNYNGDLLTAKSYYDKIDKHFPTSAAAENALEKAGYISATNGKIIISGSGFGSAQHSSAYLFPDTRAYYEEMSNRFSGFPAQRIRYDLLSNDVRIKIDDGDIKEAIDMIKSFYTKVNNEERKYIDLFTIKGIIKAFEVKGYYNEAEELTSWIIEYDNEWEKAEFENLLEELKKSKDAHGKVTGKVTLQNQPFRDLPIFLQFQDTKDGTMHGFTNEAFWTKTDKDGNFEFSNVPEGRYAIGVVTDLKQIEDKILKGNPFKDHSFNVVDGQNYDFEIDFVDKMKVIAPANGEEIKDDTIKFLWEPLDGAAYYSITFGISFNGATGYRDLGQKYYTTEALVKKEDILYMDSFLSFDEKGPIPEPFLAYANPKVQLFWGVNAYDENDNMLSSSNGYVKGNDTDFSLGQIEVTEGDKKLLKRDYKGAIESYEKALEKNPEDIHSLLMLARLYDFDEELSTYPYTNKEKSKSYYKKLYEMTNNKIFLERF</sequence>
<accession>A0ABS6G0C1</accession>
<evidence type="ECO:0000313" key="4">
    <source>
        <dbReference type="Proteomes" id="UP000779508"/>
    </source>
</evidence>
<feature type="repeat" description="TPR" evidence="1">
    <location>
        <begin position="443"/>
        <end position="476"/>
    </location>
</feature>
<evidence type="ECO:0000313" key="3">
    <source>
        <dbReference type="EMBL" id="MBU5675935.1"/>
    </source>
</evidence>
<keyword evidence="2" id="KW-1133">Transmembrane helix</keyword>
<evidence type="ECO:0008006" key="5">
    <source>
        <dbReference type="Google" id="ProtNLM"/>
    </source>
</evidence>